<dbReference type="OrthoDB" id="369222at2"/>
<dbReference type="Gene3D" id="3.40.50.2300">
    <property type="match status" value="2"/>
</dbReference>
<dbReference type="PANTHER" id="PTHR30146:SF148">
    <property type="entry name" value="HTH-TYPE TRANSCRIPTIONAL REPRESSOR PURR-RELATED"/>
    <property type="match status" value="1"/>
</dbReference>
<keyword evidence="3" id="KW-0238">DNA-binding</keyword>
<keyword evidence="4" id="KW-0804">Transcription</keyword>
<dbReference type="GO" id="GO:0003700">
    <property type="term" value="F:DNA-binding transcription factor activity"/>
    <property type="evidence" value="ECO:0007669"/>
    <property type="project" value="TreeGrafter"/>
</dbReference>
<accession>A0A226BVF8</accession>
<name>A0A226BVF8_9FIRM</name>
<proteinExistence type="predicted"/>
<dbReference type="EMBL" id="NIQC01000029">
    <property type="protein sequence ID" value="OWZ83028.1"/>
    <property type="molecule type" value="Genomic_DNA"/>
</dbReference>
<dbReference type="RefSeq" id="WP_089024257.1">
    <property type="nucleotide sequence ID" value="NZ_NIQC01000029.1"/>
</dbReference>
<evidence type="ECO:0000256" key="4">
    <source>
        <dbReference type="ARBA" id="ARBA00023163"/>
    </source>
</evidence>
<dbReference type="InterPro" id="IPR001761">
    <property type="entry name" value="Peripla_BP/Lac1_sug-bd_dom"/>
</dbReference>
<keyword evidence="1" id="KW-0678">Repressor</keyword>
<reference evidence="6 7" key="1">
    <citation type="submission" date="2017-06" db="EMBL/GenBank/DDBJ databases">
        <title>Draft Genome Sequence of Natranaerobius trueperi halophilic, alkalithermophilic bacteria from soda lakes.</title>
        <authorList>
            <person name="Zhao B."/>
        </authorList>
    </citation>
    <scope>NUCLEOTIDE SEQUENCE [LARGE SCALE GENOMIC DNA]</scope>
    <source>
        <strain evidence="6 7">DSM 18760</strain>
    </source>
</reference>
<dbReference type="PROSITE" id="PS00356">
    <property type="entry name" value="HTH_LACI_1"/>
    <property type="match status" value="1"/>
</dbReference>
<dbReference type="Proteomes" id="UP000214588">
    <property type="component" value="Unassembled WGS sequence"/>
</dbReference>
<dbReference type="CDD" id="cd01392">
    <property type="entry name" value="HTH_LacI"/>
    <property type="match status" value="1"/>
</dbReference>
<evidence type="ECO:0000313" key="7">
    <source>
        <dbReference type="Proteomes" id="UP000214588"/>
    </source>
</evidence>
<dbReference type="PANTHER" id="PTHR30146">
    <property type="entry name" value="LACI-RELATED TRANSCRIPTIONAL REPRESSOR"/>
    <property type="match status" value="1"/>
</dbReference>
<evidence type="ECO:0000256" key="3">
    <source>
        <dbReference type="ARBA" id="ARBA00023125"/>
    </source>
</evidence>
<evidence type="ECO:0000256" key="2">
    <source>
        <dbReference type="ARBA" id="ARBA00023015"/>
    </source>
</evidence>
<organism evidence="6 7">
    <name type="scientific">Natranaerobius trueperi</name>
    <dbReference type="NCBI Taxonomy" id="759412"/>
    <lineage>
        <taxon>Bacteria</taxon>
        <taxon>Bacillati</taxon>
        <taxon>Bacillota</taxon>
        <taxon>Clostridia</taxon>
        <taxon>Natranaerobiales</taxon>
        <taxon>Natranaerobiaceae</taxon>
        <taxon>Natranaerobius</taxon>
    </lineage>
</organism>
<dbReference type="PROSITE" id="PS50932">
    <property type="entry name" value="HTH_LACI_2"/>
    <property type="match status" value="1"/>
</dbReference>
<dbReference type="Pfam" id="PF00356">
    <property type="entry name" value="LacI"/>
    <property type="match status" value="1"/>
</dbReference>
<dbReference type="AlphaFoldDB" id="A0A226BVF8"/>
<feature type="domain" description="HTH lacI-type" evidence="5">
    <location>
        <begin position="2"/>
        <end position="57"/>
    </location>
</feature>
<protein>
    <submittedName>
        <fullName evidence="6">LacI family transcriptional regulator</fullName>
    </submittedName>
</protein>
<keyword evidence="2" id="KW-0805">Transcription regulation</keyword>
<evidence type="ECO:0000259" key="5">
    <source>
        <dbReference type="PROSITE" id="PS50932"/>
    </source>
</evidence>
<comment type="caution">
    <text evidence="6">The sequence shown here is derived from an EMBL/GenBank/DDBJ whole genome shotgun (WGS) entry which is preliminary data.</text>
</comment>
<dbReference type="InterPro" id="IPR010982">
    <property type="entry name" value="Lambda_DNA-bd_dom_sf"/>
</dbReference>
<evidence type="ECO:0000256" key="1">
    <source>
        <dbReference type="ARBA" id="ARBA00022491"/>
    </source>
</evidence>
<dbReference type="InterPro" id="IPR000843">
    <property type="entry name" value="HTH_LacI"/>
</dbReference>
<dbReference type="Pfam" id="PF00532">
    <property type="entry name" value="Peripla_BP_1"/>
    <property type="match status" value="1"/>
</dbReference>
<dbReference type="CDD" id="cd06267">
    <property type="entry name" value="PBP1_LacI_sugar_binding-like"/>
    <property type="match status" value="1"/>
</dbReference>
<keyword evidence="7" id="KW-1185">Reference proteome</keyword>
<dbReference type="SMART" id="SM00354">
    <property type="entry name" value="HTH_LACI"/>
    <property type="match status" value="1"/>
</dbReference>
<gene>
    <name evidence="6" type="ORF">CDO51_10720</name>
</gene>
<dbReference type="SUPFAM" id="SSF47413">
    <property type="entry name" value="lambda repressor-like DNA-binding domains"/>
    <property type="match status" value="1"/>
</dbReference>
<dbReference type="InterPro" id="IPR028082">
    <property type="entry name" value="Peripla_BP_I"/>
</dbReference>
<dbReference type="GO" id="GO:0000976">
    <property type="term" value="F:transcription cis-regulatory region binding"/>
    <property type="evidence" value="ECO:0007669"/>
    <property type="project" value="TreeGrafter"/>
</dbReference>
<sequence>MTTIKDIASRVGVSITAVSQVLNNKEVGIKKETKEKILETARELDYKPNYLARGLITKRTKTIGLIIPDITNPFFPQIVRAIEDTANKMGYNMILCNTDDNLDKEQLYLDILKEKCVDGIIFTSSTESTLKHEDLLSKIKSPLVLLDRGITGDIRIPKVYTHGYNGLLLGVNYLVEKDHKKIGFISGPETSVTAKERLKGYRSSVEENGLETKSEWIYYGDYKVETGEKAVKELLNRDPEITAIISANDLMAVGAMREIKNHGLRVPEDISVIGFDNIQISRFVDPALTTIAQPSYRMGELATELLINQIEDKEIPKKEHELEPKLIVRDSVTFRR</sequence>
<dbReference type="SUPFAM" id="SSF53822">
    <property type="entry name" value="Periplasmic binding protein-like I"/>
    <property type="match status" value="1"/>
</dbReference>
<dbReference type="Gene3D" id="1.10.260.40">
    <property type="entry name" value="lambda repressor-like DNA-binding domains"/>
    <property type="match status" value="1"/>
</dbReference>
<evidence type="ECO:0000313" key="6">
    <source>
        <dbReference type="EMBL" id="OWZ83028.1"/>
    </source>
</evidence>